<comment type="caution">
    <text evidence="12">Was originally thought to be a dihydrodipicolinate synthase (DHDPS), catalyzing the condensation of (S)-aspartate-beta-semialdehyde [(S)-ASA] and pyruvate to dihydrodipicolinate (DHDP). However, it was shown in E.coli that the product of the enzymatic reaction is not dihydrodipicolinate but in fact (4S)-4-hydroxy-2,3,4,5-tetrahydro-(2S)-dipicolinic acid (HTPA), and that the consecutive dehydration reaction leading to DHDP is not spontaneous but catalyzed by DapB.</text>
</comment>
<keyword evidence="8 12" id="KW-0457">Lysine biosynthesis</keyword>
<feature type="binding site" evidence="12 15">
    <location>
        <position position="205"/>
    </location>
    <ligand>
        <name>pyruvate</name>
        <dbReference type="ChEBI" id="CHEBI:15361"/>
    </ligand>
</feature>
<evidence type="ECO:0000256" key="6">
    <source>
        <dbReference type="ARBA" id="ARBA00022605"/>
    </source>
</evidence>
<evidence type="ECO:0000256" key="3">
    <source>
        <dbReference type="ARBA" id="ARBA00007592"/>
    </source>
</evidence>
<dbReference type="PIRSF" id="PIRSF001365">
    <property type="entry name" value="DHDPS"/>
    <property type="match status" value="1"/>
</dbReference>
<dbReference type="GO" id="GO:0009089">
    <property type="term" value="P:lysine biosynthetic process via diaminopimelate"/>
    <property type="evidence" value="ECO:0007669"/>
    <property type="project" value="UniProtKB-UniRule"/>
</dbReference>
<evidence type="ECO:0000256" key="10">
    <source>
        <dbReference type="ARBA" id="ARBA00023270"/>
    </source>
</evidence>
<evidence type="ECO:0000256" key="11">
    <source>
        <dbReference type="ARBA" id="ARBA00047836"/>
    </source>
</evidence>
<dbReference type="InterPro" id="IPR020625">
    <property type="entry name" value="Schiff_base-form_aldolases_AS"/>
</dbReference>
<dbReference type="Pfam" id="PF00701">
    <property type="entry name" value="DHDPS"/>
    <property type="match status" value="1"/>
</dbReference>
<evidence type="ECO:0000256" key="8">
    <source>
        <dbReference type="ARBA" id="ARBA00023154"/>
    </source>
</evidence>
<comment type="subcellular location">
    <subcellularLocation>
        <location evidence="12">Cytoplasm</location>
    </subcellularLocation>
</comment>
<dbReference type="InterPro" id="IPR002220">
    <property type="entry name" value="DapA-like"/>
</dbReference>
<dbReference type="NCBIfam" id="TIGR00674">
    <property type="entry name" value="dapA"/>
    <property type="match status" value="1"/>
</dbReference>
<dbReference type="InterPro" id="IPR020624">
    <property type="entry name" value="Schiff_base-form_aldolases_CS"/>
</dbReference>
<evidence type="ECO:0000313" key="16">
    <source>
        <dbReference type="EMBL" id="KKC30093.1"/>
    </source>
</evidence>
<dbReference type="PROSITE" id="PS00665">
    <property type="entry name" value="DHDPS_1"/>
    <property type="match status" value="1"/>
</dbReference>
<reference evidence="16 17" key="2">
    <citation type="journal article" date="2015" name="BMC Genomics">
        <title>Analysis of three genomes within the thermophilic bacterial species Caldanaerobacter subterraneus with a focus on carbon monoxide dehydrogenase evolution and hydrolase diversity.</title>
        <authorList>
            <person name="Sant'Anna F.H."/>
            <person name="Lebedinsky A.V."/>
            <person name="Sokolova T.G."/>
            <person name="Robb F.T."/>
            <person name="Gonzalez J.M."/>
        </authorList>
    </citation>
    <scope>NUCLEOTIDE SEQUENCE [LARGE SCALE GENOMIC DNA]</scope>
    <source>
        <strain evidence="16 17">DSM 12653</strain>
    </source>
</reference>
<dbReference type="SMART" id="SM01130">
    <property type="entry name" value="DHDPS"/>
    <property type="match status" value="1"/>
</dbReference>
<dbReference type="EC" id="4.3.3.7" evidence="4 12"/>
<evidence type="ECO:0000256" key="13">
    <source>
        <dbReference type="PIRNR" id="PIRNR001365"/>
    </source>
</evidence>
<dbReference type="EMBL" id="ABXP02000052">
    <property type="protein sequence ID" value="KKC30093.1"/>
    <property type="molecule type" value="Genomic_DNA"/>
</dbReference>
<dbReference type="PANTHER" id="PTHR12128">
    <property type="entry name" value="DIHYDRODIPICOLINATE SYNTHASE"/>
    <property type="match status" value="1"/>
</dbReference>
<dbReference type="GO" id="GO:0008840">
    <property type="term" value="F:4-hydroxy-tetrahydrodipicolinate synthase activity"/>
    <property type="evidence" value="ECO:0007669"/>
    <property type="project" value="UniProtKB-UniRule"/>
</dbReference>
<reference evidence="17" key="3">
    <citation type="submission" date="2015-02" db="EMBL/GenBank/DDBJ databases">
        <title>Genome analysis of three genomes within the thermophilic hydrogenogenic bacterial species Caldanaerobacter subterraneus.</title>
        <authorList>
            <person name="Sant'Anna F.H."/>
            <person name="Lebedinsky A."/>
            <person name="Sokolova T."/>
            <person name="Robb F.T."/>
            <person name="Gonzalez J.M."/>
        </authorList>
    </citation>
    <scope>NUCLEOTIDE SEQUENCE [LARGE SCALE GENOMIC DNA]</scope>
    <source>
        <strain evidence="17">DSM 12653</strain>
    </source>
</reference>
<dbReference type="SUPFAM" id="SSF51569">
    <property type="entry name" value="Aldolase"/>
    <property type="match status" value="1"/>
</dbReference>
<dbReference type="GO" id="GO:0019877">
    <property type="term" value="P:diaminopimelate biosynthetic process"/>
    <property type="evidence" value="ECO:0007669"/>
    <property type="project" value="UniProtKB-UniRule"/>
</dbReference>
<dbReference type="PROSITE" id="PS00666">
    <property type="entry name" value="DHDPS_2"/>
    <property type="match status" value="1"/>
</dbReference>
<dbReference type="Gene3D" id="3.20.20.70">
    <property type="entry name" value="Aldolase class I"/>
    <property type="match status" value="1"/>
</dbReference>
<reference evidence="16 17" key="1">
    <citation type="submission" date="2008-07" db="EMBL/GenBank/DDBJ databases">
        <authorList>
            <person name="Gonzalez J."/>
            <person name="Sokolova T."/>
            <person name="Ferriera S."/>
            <person name="Johnson J."/>
            <person name="Kravitz S."/>
            <person name="Beeson K."/>
            <person name="Sutton G."/>
            <person name="Rogers Y.-H."/>
            <person name="Friedman R."/>
            <person name="Frazier M."/>
            <person name="Venter J.C."/>
        </authorList>
    </citation>
    <scope>NUCLEOTIDE SEQUENCE [LARGE SCALE GENOMIC DNA]</scope>
    <source>
        <strain evidence="16 17">DSM 12653</strain>
    </source>
</reference>
<evidence type="ECO:0000256" key="9">
    <source>
        <dbReference type="ARBA" id="ARBA00023239"/>
    </source>
</evidence>
<evidence type="ECO:0000256" key="15">
    <source>
        <dbReference type="PIRSR" id="PIRSR001365-2"/>
    </source>
</evidence>
<dbReference type="InterPro" id="IPR013785">
    <property type="entry name" value="Aldolase_TIM"/>
</dbReference>
<feature type="active site" description="Proton donor/acceptor" evidence="12 14">
    <location>
        <position position="134"/>
    </location>
</feature>
<accession>A0A0F5PN93</accession>
<keyword evidence="7 12" id="KW-0220">Diaminopimelate biosynthesis</keyword>
<feature type="site" description="Part of a proton relay during catalysis" evidence="12">
    <location>
        <position position="108"/>
    </location>
</feature>
<evidence type="ECO:0000256" key="7">
    <source>
        <dbReference type="ARBA" id="ARBA00022915"/>
    </source>
</evidence>
<evidence type="ECO:0000256" key="1">
    <source>
        <dbReference type="ARBA" id="ARBA00003294"/>
    </source>
</evidence>
<keyword evidence="5 12" id="KW-0963">Cytoplasm</keyword>
<dbReference type="CDD" id="cd00950">
    <property type="entry name" value="DHDPS"/>
    <property type="match status" value="1"/>
</dbReference>
<comment type="function">
    <text evidence="1 12">Catalyzes the condensation of (S)-aspartate-beta-semialdehyde [(S)-ASA] and pyruvate to 4-hydroxy-tetrahydrodipicolinate (HTPA).</text>
</comment>
<keyword evidence="10 12" id="KW-0704">Schiff base</keyword>
<feature type="binding site" evidence="12 15">
    <location>
        <position position="46"/>
    </location>
    <ligand>
        <name>pyruvate</name>
        <dbReference type="ChEBI" id="CHEBI:15361"/>
    </ligand>
</feature>
<feature type="active site" description="Schiff-base intermediate with substrate" evidence="12 14">
    <location>
        <position position="163"/>
    </location>
</feature>
<comment type="caution">
    <text evidence="16">The sequence shown here is derived from an EMBL/GenBank/DDBJ whole genome shotgun (WGS) entry which is preliminary data.</text>
</comment>
<dbReference type="PRINTS" id="PR00146">
    <property type="entry name" value="DHPICSNTHASE"/>
</dbReference>
<sequence>MPVFKGSCVAIVTPFTENGVNFDKLGELIEWHIKEGTDAILICGTTGEASTMTDEEQKEAIKFTVEKVAKRIPVIAGTGSNNTAHAIELSEYAQSVGADALLVITPYYNKTTQKGLVAHFTEIARHVDIPIIIYNVPSRTSLNMLPETYLEVRKKAENVVGVKEASGDISQIAEIARIMGKSFEIYSGNDDQVIPIMSLGGLGVISVTANIIPAKIHEMTTAYLNGDIEKARDMQLELNPLNKALFIETNPIPVKTAMNLMGFGVGPLRLPLVEMSEKNLEYLKSVLRQYGLLKEEN</sequence>
<evidence type="ECO:0000256" key="14">
    <source>
        <dbReference type="PIRSR" id="PIRSR001365-1"/>
    </source>
</evidence>
<evidence type="ECO:0000256" key="5">
    <source>
        <dbReference type="ARBA" id="ARBA00022490"/>
    </source>
</evidence>
<evidence type="ECO:0000256" key="4">
    <source>
        <dbReference type="ARBA" id="ARBA00012086"/>
    </source>
</evidence>
<dbReference type="RefSeq" id="WP_022588624.1">
    <property type="nucleotide sequence ID" value="NZ_ABXP02000052.1"/>
</dbReference>
<dbReference type="Proteomes" id="UP000010146">
    <property type="component" value="Unassembled WGS sequence"/>
</dbReference>
<comment type="similarity">
    <text evidence="3 12 13">Belongs to the DapA family.</text>
</comment>
<proteinExistence type="inferred from homology"/>
<dbReference type="PANTHER" id="PTHR12128:SF66">
    <property type="entry name" value="4-HYDROXY-2-OXOGLUTARATE ALDOLASE, MITOCHONDRIAL"/>
    <property type="match status" value="1"/>
</dbReference>
<organism evidence="16 17">
    <name type="scientific">Caldanaerobacter subterraneus subsp. pacificus DSM 12653</name>
    <dbReference type="NCBI Taxonomy" id="391606"/>
    <lineage>
        <taxon>Bacteria</taxon>
        <taxon>Bacillati</taxon>
        <taxon>Bacillota</taxon>
        <taxon>Clostridia</taxon>
        <taxon>Thermoanaerobacterales</taxon>
        <taxon>Thermoanaerobacteraceae</taxon>
        <taxon>Caldanaerobacter</taxon>
    </lineage>
</organism>
<evidence type="ECO:0000313" key="17">
    <source>
        <dbReference type="Proteomes" id="UP000010146"/>
    </source>
</evidence>
<comment type="catalytic activity">
    <reaction evidence="11 12">
        <text>L-aspartate 4-semialdehyde + pyruvate = (2S,4S)-4-hydroxy-2,3,4,5-tetrahydrodipicolinate + H2O + H(+)</text>
        <dbReference type="Rhea" id="RHEA:34171"/>
        <dbReference type="ChEBI" id="CHEBI:15361"/>
        <dbReference type="ChEBI" id="CHEBI:15377"/>
        <dbReference type="ChEBI" id="CHEBI:15378"/>
        <dbReference type="ChEBI" id="CHEBI:67139"/>
        <dbReference type="ChEBI" id="CHEBI:537519"/>
        <dbReference type="EC" id="4.3.3.7"/>
    </reaction>
</comment>
<dbReference type="InterPro" id="IPR005263">
    <property type="entry name" value="DapA"/>
</dbReference>
<dbReference type="GO" id="GO:0005829">
    <property type="term" value="C:cytosol"/>
    <property type="evidence" value="ECO:0007669"/>
    <property type="project" value="TreeGrafter"/>
</dbReference>
<evidence type="ECO:0000256" key="2">
    <source>
        <dbReference type="ARBA" id="ARBA00005120"/>
    </source>
</evidence>
<keyword evidence="6 12" id="KW-0028">Amino-acid biosynthesis</keyword>
<comment type="subunit">
    <text evidence="12">Homotetramer; dimer of dimers.</text>
</comment>
<dbReference type="AlphaFoldDB" id="A0A0F5PN93"/>
<name>A0A0F5PN93_9THEO</name>
<evidence type="ECO:0000256" key="12">
    <source>
        <dbReference type="HAMAP-Rule" id="MF_00418"/>
    </source>
</evidence>
<feature type="site" description="Part of a proton relay during catalysis" evidence="12">
    <location>
        <position position="45"/>
    </location>
</feature>
<dbReference type="HAMAP" id="MF_00418">
    <property type="entry name" value="DapA"/>
    <property type="match status" value="1"/>
</dbReference>
<protein>
    <recommendedName>
        <fullName evidence="4 12">4-hydroxy-tetrahydrodipicolinate synthase</fullName>
        <shortName evidence="12">HTPA synthase</shortName>
        <ecNumber evidence="4 12">4.3.3.7</ecNumber>
    </recommendedName>
</protein>
<gene>
    <name evidence="12" type="primary">dapA</name>
    <name evidence="16" type="ORF">CDSM653_00878</name>
</gene>
<dbReference type="UniPathway" id="UPA00034">
    <property type="reaction ID" value="UER00017"/>
</dbReference>
<keyword evidence="9 12" id="KW-0456">Lyase</keyword>
<comment type="pathway">
    <text evidence="2 12">Amino-acid biosynthesis; L-lysine biosynthesis via DAP pathway; (S)-tetrahydrodipicolinate from L-aspartate: step 3/4.</text>
</comment>